<organism evidence="15 16">
    <name type="scientific">Microvirga tunisiensis</name>
    <dbReference type="NCBI Taxonomy" id="2108360"/>
    <lineage>
        <taxon>Bacteria</taxon>
        <taxon>Pseudomonadati</taxon>
        <taxon>Pseudomonadota</taxon>
        <taxon>Alphaproteobacteria</taxon>
        <taxon>Hyphomicrobiales</taxon>
        <taxon>Methylobacteriaceae</taxon>
        <taxon>Microvirga</taxon>
    </lineage>
</organism>
<evidence type="ECO:0000313" key="16">
    <source>
        <dbReference type="Proteomes" id="UP000403266"/>
    </source>
</evidence>
<dbReference type="SUPFAM" id="SSF52540">
    <property type="entry name" value="P-loop containing nucleoside triphosphate hydrolases"/>
    <property type="match status" value="1"/>
</dbReference>
<evidence type="ECO:0000259" key="13">
    <source>
        <dbReference type="PROSITE" id="PS51198"/>
    </source>
</evidence>
<evidence type="ECO:0000256" key="10">
    <source>
        <dbReference type="ARBA" id="ARBA00034923"/>
    </source>
</evidence>
<comment type="catalytic activity">
    <reaction evidence="8">
        <text>Couples ATP hydrolysis with the unwinding of duplex DNA by translocating in the 3'-5' direction.</text>
        <dbReference type="EC" id="5.6.2.4"/>
    </reaction>
</comment>
<dbReference type="Gene3D" id="1.10.486.10">
    <property type="entry name" value="PCRA, domain 4"/>
    <property type="match status" value="1"/>
</dbReference>
<evidence type="ECO:0000256" key="5">
    <source>
        <dbReference type="ARBA" id="ARBA00022840"/>
    </source>
</evidence>
<proteinExistence type="inferred from homology"/>
<protein>
    <recommendedName>
        <fullName evidence="9">DNA 3'-5' helicase</fullName>
        <ecNumber evidence="9">5.6.2.4</ecNumber>
    </recommendedName>
    <alternativeName>
        <fullName evidence="10">DNA 3'-5' helicase II</fullName>
    </alternativeName>
</protein>
<keyword evidence="7" id="KW-0413">Isomerase</keyword>
<feature type="domain" description="UvrD-like helicase C-terminal" evidence="14">
    <location>
        <begin position="304"/>
        <end position="563"/>
    </location>
</feature>
<comment type="catalytic activity">
    <reaction evidence="11">
        <text>ATP + H2O = ADP + phosphate + H(+)</text>
        <dbReference type="Rhea" id="RHEA:13065"/>
        <dbReference type="ChEBI" id="CHEBI:15377"/>
        <dbReference type="ChEBI" id="CHEBI:15378"/>
        <dbReference type="ChEBI" id="CHEBI:30616"/>
        <dbReference type="ChEBI" id="CHEBI:43474"/>
        <dbReference type="ChEBI" id="CHEBI:456216"/>
        <dbReference type="EC" id="5.6.2.4"/>
    </reaction>
</comment>
<keyword evidence="5 12" id="KW-0067">ATP-binding</keyword>
<evidence type="ECO:0000256" key="9">
    <source>
        <dbReference type="ARBA" id="ARBA00034808"/>
    </source>
</evidence>
<dbReference type="Pfam" id="PF00580">
    <property type="entry name" value="UvrD-helicase"/>
    <property type="match status" value="1"/>
</dbReference>
<evidence type="ECO:0000256" key="1">
    <source>
        <dbReference type="ARBA" id="ARBA00009922"/>
    </source>
</evidence>
<dbReference type="InterPro" id="IPR027417">
    <property type="entry name" value="P-loop_NTPase"/>
</dbReference>
<name>A0A5N7MAE1_9HYPH</name>
<dbReference type="PANTHER" id="PTHR11070:SF2">
    <property type="entry name" value="ATP-DEPENDENT DNA HELICASE SRS2"/>
    <property type="match status" value="1"/>
</dbReference>
<evidence type="ECO:0000256" key="2">
    <source>
        <dbReference type="ARBA" id="ARBA00022741"/>
    </source>
</evidence>
<dbReference type="GO" id="GO:0016887">
    <property type="term" value="F:ATP hydrolysis activity"/>
    <property type="evidence" value="ECO:0007669"/>
    <property type="project" value="RHEA"/>
</dbReference>
<sequence>MISNQAVSPTRAAGASILDTLNEDQTRAATTFDRPVLVLAGSGTGKTHILTAKFVAAMDRGIAPDRIMAVTFTRKAAQELRERISPYAAAKGFNPEKLWIGTFHSLSSRILRLNPNLSPVGSQFTTLEPTDVDYIISAILRQMRHECIQSPHALAKKVRQIAGLLDRLKNTGLTMDEVVASREHDRETLDILKSYETHLRGRGLADYGDLIVGVLTLLRNEVVSRAWHKKFDAILVDEYQDINTAQGRWIDAITGDNTSLTCLGDDDQVVYQWRGADPRLILGFKKRYPSADVITLRTNYRSPAPIVNAALRLISHNSDRYEKTVYAANDGGFDSTINLHPHGPRQRDEVLADILRAESIAYAWSSMMVLTRTNAEAQDIALSLGNRGIPVNLIRPSAVDSGPMRLLSAWLRLVSNANDTPALAQCCVLTESDPTLTNLWTMGVLKSRPILEILMDEVDRNRIQRPELIQLVQRYRTIMPMLDNRDAVYGLHTIFAQAGFEQLLDTLPEGERIHFLTVFNGLAADASAVKTLSELADLIQTQMPGKTIKTDAVMVSTMHGVKGLEAPIVCTTGWSKKQFPRSLDDDDIEEQRRLAFVTVTRSSERVHILFSEQSGPSQFVSEMQGAAA</sequence>
<keyword evidence="6" id="KW-0238">DNA-binding</keyword>
<dbReference type="Proteomes" id="UP000403266">
    <property type="component" value="Unassembled WGS sequence"/>
</dbReference>
<dbReference type="GO" id="GO:0000725">
    <property type="term" value="P:recombinational repair"/>
    <property type="evidence" value="ECO:0007669"/>
    <property type="project" value="TreeGrafter"/>
</dbReference>
<evidence type="ECO:0000256" key="6">
    <source>
        <dbReference type="ARBA" id="ARBA00023125"/>
    </source>
</evidence>
<dbReference type="Pfam" id="PF13361">
    <property type="entry name" value="UvrD_C"/>
    <property type="match status" value="1"/>
</dbReference>
<dbReference type="Gene3D" id="1.10.10.160">
    <property type="match status" value="1"/>
</dbReference>
<evidence type="ECO:0000256" key="11">
    <source>
        <dbReference type="ARBA" id="ARBA00048988"/>
    </source>
</evidence>
<evidence type="ECO:0000313" key="15">
    <source>
        <dbReference type="EMBL" id="MPR23883.1"/>
    </source>
</evidence>
<dbReference type="InterPro" id="IPR014017">
    <property type="entry name" value="DNA_helicase_UvrD-like_C"/>
</dbReference>
<keyword evidence="3 12" id="KW-0378">Hydrolase</keyword>
<dbReference type="OrthoDB" id="7313616at2"/>
<evidence type="ECO:0000256" key="4">
    <source>
        <dbReference type="ARBA" id="ARBA00022806"/>
    </source>
</evidence>
<dbReference type="GO" id="GO:0043138">
    <property type="term" value="F:3'-5' DNA helicase activity"/>
    <property type="evidence" value="ECO:0007669"/>
    <property type="project" value="UniProtKB-EC"/>
</dbReference>
<gene>
    <name evidence="15" type="ORF">FS320_01260</name>
</gene>
<dbReference type="GO" id="GO:0003677">
    <property type="term" value="F:DNA binding"/>
    <property type="evidence" value="ECO:0007669"/>
    <property type="project" value="UniProtKB-KW"/>
</dbReference>
<dbReference type="InterPro" id="IPR000212">
    <property type="entry name" value="DNA_helicase_UvrD/REP"/>
</dbReference>
<dbReference type="EMBL" id="VOSK01000001">
    <property type="protein sequence ID" value="MPR23883.1"/>
    <property type="molecule type" value="Genomic_DNA"/>
</dbReference>
<dbReference type="InterPro" id="IPR014016">
    <property type="entry name" value="UvrD-like_ATP-bd"/>
</dbReference>
<keyword evidence="4 12" id="KW-0347">Helicase</keyword>
<dbReference type="PROSITE" id="PS51217">
    <property type="entry name" value="UVRD_HELICASE_CTER"/>
    <property type="match status" value="1"/>
</dbReference>
<keyword evidence="2 12" id="KW-0547">Nucleotide-binding</keyword>
<evidence type="ECO:0000259" key="14">
    <source>
        <dbReference type="PROSITE" id="PS51217"/>
    </source>
</evidence>
<evidence type="ECO:0000256" key="3">
    <source>
        <dbReference type="ARBA" id="ARBA00022801"/>
    </source>
</evidence>
<reference evidence="15 16" key="1">
    <citation type="journal article" date="2019" name="Syst. Appl. Microbiol.">
        <title>Microvirga tunisiensis sp. nov., a root nodule symbiotic bacterium isolated from Lupinus micranthus and L. luteus grown in Northern Tunisia.</title>
        <authorList>
            <person name="Msaddak A."/>
            <person name="Rejili M."/>
            <person name="Duran D."/>
            <person name="Mars M."/>
            <person name="Palacios J.M."/>
            <person name="Ruiz-Argueso T."/>
            <person name="Rey L."/>
            <person name="Imperial J."/>
        </authorList>
    </citation>
    <scope>NUCLEOTIDE SEQUENCE [LARGE SCALE GENOMIC DNA]</scope>
    <source>
        <strain evidence="15 16">Lmie10</strain>
    </source>
</reference>
<accession>A0A5N7MAE1</accession>
<feature type="domain" description="UvrD-like helicase ATP-binding" evidence="13">
    <location>
        <begin position="19"/>
        <end position="303"/>
    </location>
</feature>
<feature type="binding site" evidence="12">
    <location>
        <begin position="40"/>
        <end position="47"/>
    </location>
    <ligand>
        <name>ATP</name>
        <dbReference type="ChEBI" id="CHEBI:30616"/>
    </ligand>
</feature>
<dbReference type="RefSeq" id="WP_152708780.1">
    <property type="nucleotide sequence ID" value="NZ_VOSJ01000001.1"/>
</dbReference>
<dbReference type="PROSITE" id="PS51198">
    <property type="entry name" value="UVRD_HELICASE_ATP_BIND"/>
    <property type="match status" value="1"/>
</dbReference>
<dbReference type="PANTHER" id="PTHR11070">
    <property type="entry name" value="UVRD / RECB / PCRA DNA HELICASE FAMILY MEMBER"/>
    <property type="match status" value="1"/>
</dbReference>
<comment type="caution">
    <text evidence="15">The sequence shown here is derived from an EMBL/GenBank/DDBJ whole genome shotgun (WGS) entry which is preliminary data.</text>
</comment>
<evidence type="ECO:0000256" key="12">
    <source>
        <dbReference type="PROSITE-ProRule" id="PRU00560"/>
    </source>
</evidence>
<comment type="similarity">
    <text evidence="1">Belongs to the helicase family. UvrD subfamily.</text>
</comment>
<dbReference type="EC" id="5.6.2.4" evidence="9"/>
<dbReference type="InterPro" id="IPR013986">
    <property type="entry name" value="DExx_box_DNA_helicase_dom_sf"/>
</dbReference>
<evidence type="ECO:0000256" key="8">
    <source>
        <dbReference type="ARBA" id="ARBA00034617"/>
    </source>
</evidence>
<dbReference type="GO" id="GO:0005524">
    <property type="term" value="F:ATP binding"/>
    <property type="evidence" value="ECO:0007669"/>
    <property type="project" value="UniProtKB-UniRule"/>
</dbReference>
<keyword evidence="16" id="KW-1185">Reference proteome</keyword>
<evidence type="ECO:0000256" key="7">
    <source>
        <dbReference type="ARBA" id="ARBA00023235"/>
    </source>
</evidence>
<dbReference type="AlphaFoldDB" id="A0A5N7MAE1"/>
<dbReference type="Gene3D" id="3.40.50.300">
    <property type="entry name" value="P-loop containing nucleotide triphosphate hydrolases"/>
    <property type="match status" value="2"/>
</dbReference>
<dbReference type="CDD" id="cd17932">
    <property type="entry name" value="DEXQc_UvrD"/>
    <property type="match status" value="1"/>
</dbReference>